<dbReference type="SMART" id="SM00409">
    <property type="entry name" value="IG"/>
    <property type="match status" value="4"/>
</dbReference>
<dbReference type="SUPFAM" id="SSF48726">
    <property type="entry name" value="Immunoglobulin"/>
    <property type="match status" value="4"/>
</dbReference>
<dbReference type="GO" id="GO:0042289">
    <property type="term" value="F:MHC class II protein binding"/>
    <property type="evidence" value="ECO:0007669"/>
    <property type="project" value="TreeGrafter"/>
</dbReference>
<keyword evidence="1" id="KW-0472">Membrane</keyword>
<feature type="domain" description="Ig-like" evidence="2">
    <location>
        <begin position="2"/>
        <end position="114"/>
    </location>
</feature>
<dbReference type="InterPro" id="IPR007110">
    <property type="entry name" value="Ig-like_dom"/>
</dbReference>
<keyword evidence="1" id="KW-0812">Transmembrane</keyword>
<feature type="domain" description="Ig-like" evidence="2">
    <location>
        <begin position="283"/>
        <end position="353"/>
    </location>
</feature>
<dbReference type="PROSITE" id="PS50835">
    <property type="entry name" value="IG_LIKE"/>
    <property type="match status" value="4"/>
</dbReference>
<feature type="transmembrane region" description="Helical" evidence="1">
    <location>
        <begin position="382"/>
        <end position="406"/>
    </location>
</feature>
<evidence type="ECO:0000313" key="4">
    <source>
        <dbReference type="Proteomes" id="UP000824782"/>
    </source>
</evidence>
<evidence type="ECO:0000259" key="2">
    <source>
        <dbReference type="PROSITE" id="PS50835"/>
    </source>
</evidence>
<gene>
    <name evidence="3" type="ORF">GDO81_021589</name>
</gene>
<keyword evidence="4" id="KW-1185">Reference proteome</keyword>
<reference evidence="3" key="1">
    <citation type="thesis" date="2020" institute="ProQuest LLC" country="789 East Eisenhower Parkway, Ann Arbor, MI, USA">
        <title>Comparative Genomics and Chromosome Evolution.</title>
        <authorList>
            <person name="Mudd A.B."/>
        </authorList>
    </citation>
    <scope>NUCLEOTIDE SEQUENCE</scope>
    <source>
        <strain evidence="3">237g6f4</strain>
        <tissue evidence="3">Blood</tissue>
    </source>
</reference>
<proteinExistence type="predicted"/>
<protein>
    <recommendedName>
        <fullName evidence="2">Ig-like domain-containing protein</fullName>
    </recommendedName>
</protein>
<dbReference type="Pfam" id="PF13895">
    <property type="entry name" value="Ig_2"/>
    <property type="match status" value="1"/>
</dbReference>
<dbReference type="GO" id="GO:0035723">
    <property type="term" value="P:interleukin-15-mediated signaling pathway"/>
    <property type="evidence" value="ECO:0007669"/>
    <property type="project" value="TreeGrafter"/>
</dbReference>
<evidence type="ECO:0000256" key="1">
    <source>
        <dbReference type="SAM" id="Phobius"/>
    </source>
</evidence>
<comment type="caution">
    <text evidence="3">The sequence shown here is derived from an EMBL/GenBank/DDBJ whole genome shotgun (WGS) entry which is preliminary data.</text>
</comment>
<evidence type="ECO:0000313" key="3">
    <source>
        <dbReference type="EMBL" id="KAG8544941.1"/>
    </source>
</evidence>
<dbReference type="Gene3D" id="2.60.40.10">
    <property type="entry name" value="Immunoglobulins"/>
    <property type="match status" value="4"/>
</dbReference>
<sequence length="437" mass="48551">SPASAELVTGVLGGHVVLPCAMKKSQVEAEHRNKYPTSRVHWRRKDRFPGTVHRLLPSGVSYTSRPAWSRASVPQSLIDQGVFSLHLRHLKERDAGTYGALVEYGESRQECRVTLRTIQLTQFPQSPVPESSSVTLKCHIVSTDLSVPSIGWLHDGNPVRPSRRISMKGDSLHIPSLALGDHGKWSCEVNGARSDVTLLVVGLSGPDPLPVYTAIGSSLKLPCNITYLPAERLLRFHWSKDQRKINDNKQALVFHHVNREDAGTYRCETTYKDQKLTRLIELKVIQVSPWAPVLTKEGSHLQLLCNISGSAGKEQYQWSGPFLQDGQRKVIQGAMVDLPHVAPEDSGAWTCSLYGKNGILGAVDHWVYVQAAQTSDVGYFTWWHVLLLLLIFALISCLVVIAFISFRNHKRRLSHLTALTALAISSDSEPQKPWTSG</sequence>
<dbReference type="GO" id="GO:0045121">
    <property type="term" value="C:membrane raft"/>
    <property type="evidence" value="ECO:0007669"/>
    <property type="project" value="TreeGrafter"/>
</dbReference>
<dbReference type="GO" id="GO:1990782">
    <property type="term" value="F:protein tyrosine kinase binding"/>
    <property type="evidence" value="ECO:0007669"/>
    <property type="project" value="TreeGrafter"/>
</dbReference>
<dbReference type="GO" id="GO:0070374">
    <property type="term" value="P:positive regulation of ERK1 and ERK2 cascade"/>
    <property type="evidence" value="ECO:0007669"/>
    <property type="project" value="TreeGrafter"/>
</dbReference>
<feature type="non-terminal residue" evidence="3">
    <location>
        <position position="1"/>
    </location>
</feature>
<dbReference type="Proteomes" id="UP000824782">
    <property type="component" value="Unassembled WGS sequence"/>
</dbReference>
<organism evidence="3 4">
    <name type="scientific">Engystomops pustulosus</name>
    <name type="common">Tungara frog</name>
    <name type="synonym">Physalaemus pustulosus</name>
    <dbReference type="NCBI Taxonomy" id="76066"/>
    <lineage>
        <taxon>Eukaryota</taxon>
        <taxon>Metazoa</taxon>
        <taxon>Chordata</taxon>
        <taxon>Craniata</taxon>
        <taxon>Vertebrata</taxon>
        <taxon>Euteleostomi</taxon>
        <taxon>Amphibia</taxon>
        <taxon>Batrachia</taxon>
        <taxon>Anura</taxon>
        <taxon>Neobatrachia</taxon>
        <taxon>Hyloidea</taxon>
        <taxon>Leptodactylidae</taxon>
        <taxon>Leiuperinae</taxon>
        <taxon>Engystomops</taxon>
    </lineage>
</organism>
<dbReference type="GO" id="GO:0009897">
    <property type="term" value="C:external side of plasma membrane"/>
    <property type="evidence" value="ECO:0007669"/>
    <property type="project" value="TreeGrafter"/>
</dbReference>
<dbReference type="InterPro" id="IPR013783">
    <property type="entry name" value="Ig-like_fold"/>
</dbReference>
<dbReference type="InterPro" id="IPR003598">
    <property type="entry name" value="Ig_sub2"/>
</dbReference>
<feature type="domain" description="Ig-like" evidence="2">
    <location>
        <begin position="116"/>
        <end position="197"/>
    </location>
</feature>
<accession>A0AAV6ZEJ5</accession>
<dbReference type="Pfam" id="PF13927">
    <property type="entry name" value="Ig_3"/>
    <property type="match status" value="1"/>
</dbReference>
<dbReference type="PANTHER" id="PTHR11422">
    <property type="entry name" value="T-CELL SURFACE GLYCOPROTEIN CD4"/>
    <property type="match status" value="1"/>
</dbReference>
<dbReference type="AlphaFoldDB" id="A0AAV6ZEJ5"/>
<feature type="domain" description="Ig-like" evidence="2">
    <location>
        <begin position="206"/>
        <end position="277"/>
    </location>
</feature>
<keyword evidence="1" id="KW-1133">Transmembrane helix</keyword>
<dbReference type="PANTHER" id="PTHR11422:SF12">
    <property type="entry name" value="MICROFIBRIL-ASSOCIATED GLYCOPROTEIN 3"/>
    <property type="match status" value="1"/>
</dbReference>
<dbReference type="InterPro" id="IPR003599">
    <property type="entry name" value="Ig_sub"/>
</dbReference>
<dbReference type="EMBL" id="WNYA01001877">
    <property type="protein sequence ID" value="KAG8544941.1"/>
    <property type="molecule type" value="Genomic_DNA"/>
</dbReference>
<dbReference type="SMART" id="SM00408">
    <property type="entry name" value="IGc2"/>
    <property type="match status" value="3"/>
</dbReference>
<dbReference type="InterPro" id="IPR036179">
    <property type="entry name" value="Ig-like_dom_sf"/>
</dbReference>
<dbReference type="GO" id="GO:0042110">
    <property type="term" value="P:T cell activation"/>
    <property type="evidence" value="ECO:0007669"/>
    <property type="project" value="TreeGrafter"/>
</dbReference>
<name>A0AAV6ZEJ5_ENGPU</name>